<dbReference type="Gene3D" id="1.10.10.10">
    <property type="entry name" value="Winged helix-like DNA-binding domain superfamily/Winged helix DNA-binding domain"/>
    <property type="match status" value="1"/>
</dbReference>
<dbReference type="Proteomes" id="UP000322699">
    <property type="component" value="Unassembled WGS sequence"/>
</dbReference>
<dbReference type="Pfam" id="PF08279">
    <property type="entry name" value="HTH_11"/>
    <property type="match status" value="1"/>
</dbReference>
<gene>
    <name evidence="2" type="ORF">LF1_32840</name>
</gene>
<dbReference type="EMBL" id="VRLW01000001">
    <property type="protein sequence ID" value="KAA1260743.1"/>
    <property type="molecule type" value="Genomic_DNA"/>
</dbReference>
<organism evidence="2 3">
    <name type="scientific">Rubripirellula obstinata</name>
    <dbReference type="NCBI Taxonomy" id="406547"/>
    <lineage>
        <taxon>Bacteria</taxon>
        <taxon>Pseudomonadati</taxon>
        <taxon>Planctomycetota</taxon>
        <taxon>Planctomycetia</taxon>
        <taxon>Pirellulales</taxon>
        <taxon>Pirellulaceae</taxon>
        <taxon>Rubripirellula</taxon>
    </lineage>
</organism>
<evidence type="ECO:0000313" key="3">
    <source>
        <dbReference type="Proteomes" id="UP000322699"/>
    </source>
</evidence>
<reference evidence="2 3" key="1">
    <citation type="submission" date="2019-08" db="EMBL/GenBank/DDBJ databases">
        <title>Deep-cultivation of Planctomycetes and their phenomic and genomic characterization uncovers novel biology.</title>
        <authorList>
            <person name="Wiegand S."/>
            <person name="Jogler M."/>
            <person name="Boedeker C."/>
            <person name="Pinto D."/>
            <person name="Vollmers J."/>
            <person name="Rivas-Marin E."/>
            <person name="Kohn T."/>
            <person name="Peeters S.H."/>
            <person name="Heuer A."/>
            <person name="Rast P."/>
            <person name="Oberbeckmann S."/>
            <person name="Bunk B."/>
            <person name="Jeske O."/>
            <person name="Meyerdierks A."/>
            <person name="Storesund J.E."/>
            <person name="Kallscheuer N."/>
            <person name="Luecker S."/>
            <person name="Lage O.M."/>
            <person name="Pohl T."/>
            <person name="Merkel B.J."/>
            <person name="Hornburger P."/>
            <person name="Mueller R.-W."/>
            <person name="Bruemmer F."/>
            <person name="Labrenz M."/>
            <person name="Spormann A.M."/>
            <person name="Op Den Camp H."/>
            <person name="Overmann J."/>
            <person name="Amann R."/>
            <person name="Jetten M.S.M."/>
            <person name="Mascher T."/>
            <person name="Medema M.H."/>
            <person name="Devos D.P."/>
            <person name="Kaster A.-K."/>
            <person name="Ovreas L."/>
            <person name="Rohde M."/>
            <person name="Galperin M.Y."/>
            <person name="Jogler C."/>
        </authorList>
    </citation>
    <scope>NUCLEOTIDE SEQUENCE [LARGE SCALE GENOMIC DNA]</scope>
    <source>
        <strain evidence="2 3">LF1</strain>
    </source>
</reference>
<dbReference type="OrthoDB" id="9767131at2"/>
<feature type="domain" description="Helix-turn-helix type 11" evidence="1">
    <location>
        <begin position="9"/>
        <end position="60"/>
    </location>
</feature>
<comment type="caution">
    <text evidence="2">The sequence shown here is derived from an EMBL/GenBank/DDBJ whole genome shotgun (WGS) entry which is preliminary data.</text>
</comment>
<proteinExistence type="predicted"/>
<evidence type="ECO:0000259" key="1">
    <source>
        <dbReference type="Pfam" id="PF08279"/>
    </source>
</evidence>
<dbReference type="InterPro" id="IPR013196">
    <property type="entry name" value="HTH_11"/>
</dbReference>
<evidence type="ECO:0000313" key="2">
    <source>
        <dbReference type="EMBL" id="KAA1260743.1"/>
    </source>
</evidence>
<sequence>MTSRLSRGLRILELLKDGVPIDPSWLSDLMAVSRRTIFRDIASLKSLGYEIHFDPDAPGYYLDKNDPVKIHANGTSPPFVNAGETDVAACDPQKYAGLVSRLSEAIALRRAVSIKVRVSAMLFSESSIVLPIELTFGYSGWRLQYRASQDEPVQSVRLEEAKFHFDPTSQSSQDD</sequence>
<protein>
    <submittedName>
        <fullName evidence="2">HTH domain protein</fullName>
    </submittedName>
</protein>
<dbReference type="SUPFAM" id="SSF46785">
    <property type="entry name" value="Winged helix' DNA-binding domain"/>
    <property type="match status" value="1"/>
</dbReference>
<keyword evidence="3" id="KW-1185">Reference proteome</keyword>
<dbReference type="InterPro" id="IPR036388">
    <property type="entry name" value="WH-like_DNA-bd_sf"/>
</dbReference>
<dbReference type="AlphaFoldDB" id="A0A5B1CN00"/>
<dbReference type="RefSeq" id="WP_068267236.1">
    <property type="nucleotide sequence ID" value="NZ_LWSK01000173.1"/>
</dbReference>
<dbReference type="InterPro" id="IPR036390">
    <property type="entry name" value="WH_DNA-bd_sf"/>
</dbReference>
<accession>A0A5B1CN00</accession>
<name>A0A5B1CN00_9BACT</name>